<comment type="subcellular location">
    <subcellularLocation>
        <location evidence="2">Mitochondrion</location>
    </subcellularLocation>
</comment>
<dbReference type="PANTHER" id="PTHR13475:SF3">
    <property type="entry name" value="NEUGRIN"/>
    <property type="match status" value="1"/>
</dbReference>
<feature type="region of interest" description="Disordered" evidence="6">
    <location>
        <begin position="72"/>
        <end position="143"/>
    </location>
</feature>
<dbReference type="GO" id="GO:0005739">
    <property type="term" value="C:mitochondrion"/>
    <property type="evidence" value="ECO:0007669"/>
    <property type="project" value="UniProtKB-SubCell"/>
</dbReference>
<dbReference type="EMBL" id="FP929105">
    <property type="protein sequence ID" value="CBX93105.1"/>
    <property type="molecule type" value="Genomic_DNA"/>
</dbReference>
<evidence type="ECO:0000313" key="8">
    <source>
        <dbReference type="Proteomes" id="UP000002668"/>
    </source>
</evidence>
<dbReference type="eggNOG" id="ENOG502S7IA">
    <property type="taxonomic scope" value="Eukaryota"/>
</dbReference>
<proteinExistence type="inferred from homology"/>
<dbReference type="GO" id="GO:0005634">
    <property type="term" value="C:nucleus"/>
    <property type="evidence" value="ECO:0007669"/>
    <property type="project" value="TreeGrafter"/>
</dbReference>
<evidence type="ECO:0000256" key="6">
    <source>
        <dbReference type="SAM" id="MobiDB-lite"/>
    </source>
</evidence>
<evidence type="ECO:0000256" key="2">
    <source>
        <dbReference type="ARBA" id="ARBA00004173"/>
    </source>
</evidence>
<dbReference type="Proteomes" id="UP000002668">
    <property type="component" value="Genome"/>
</dbReference>
<keyword evidence="8" id="KW-1185">Reference proteome</keyword>
<dbReference type="VEuPathDB" id="FungiDB:LEMA_P040060.1"/>
<name>E4ZP80_LEPMJ</name>
<feature type="compositionally biased region" description="Basic and acidic residues" evidence="6">
    <location>
        <begin position="110"/>
        <end position="123"/>
    </location>
</feature>
<gene>
    <name evidence="7" type="ORF">LEMA_P040060.1</name>
</gene>
<evidence type="ECO:0000256" key="1">
    <source>
        <dbReference type="ARBA" id="ARBA00003548"/>
    </source>
</evidence>
<organism evidence="8">
    <name type="scientific">Leptosphaeria maculans (strain JN3 / isolate v23.1.3 / race Av1-4-5-6-7-8)</name>
    <name type="common">Blackleg fungus</name>
    <name type="synonym">Phoma lingam</name>
    <dbReference type="NCBI Taxonomy" id="985895"/>
    <lineage>
        <taxon>Eukaryota</taxon>
        <taxon>Fungi</taxon>
        <taxon>Dikarya</taxon>
        <taxon>Ascomycota</taxon>
        <taxon>Pezizomycotina</taxon>
        <taxon>Dothideomycetes</taxon>
        <taxon>Pleosporomycetidae</taxon>
        <taxon>Pleosporales</taxon>
        <taxon>Pleosporineae</taxon>
        <taxon>Leptosphaeriaceae</taxon>
        <taxon>Plenodomus</taxon>
        <taxon>Plenodomus lingam/Leptosphaeria maculans species complex</taxon>
    </lineage>
</organism>
<dbReference type="GeneID" id="13282700"/>
<dbReference type="OrthoDB" id="5578174at2759"/>
<dbReference type="InParanoid" id="E4ZP80"/>
<protein>
    <recommendedName>
        <fullName evidence="4">Required for respiratory growth protein 9, mitochondrial</fullName>
    </recommendedName>
</protein>
<dbReference type="AlphaFoldDB" id="E4ZP80"/>
<sequence length="317" mass="36500">MPDQDRELHPNAVIHIHGYGNYFIQVETWIFEEQQRKMHCNNCARKTLSLFIRSFTKPEPGVGLQQHTLRSSQPLRFFSDHGRNRPPLSSSRPDDAFSRTQSPRAFAPARNDRLLKKPAKDSFPDNIDTIAEDPLSPQSFEPRKPDWRAQKAALKAKLNGEAWNPRKKLSPDTMEGIRHLNATQPSRFTTPVLAEHFKVSSEAIRRILKGKWRPNDEEYEDRMRRWDKRGERIWSNLVEMGVKPPKKWREMGIGRATEGERPLWKGRRHIGANVGPHASGERWADIAKEHDVESLIPIVDGKGRKVKGVVLPLSARI</sequence>
<dbReference type="PANTHER" id="PTHR13475">
    <property type="entry name" value="NEUGRIN"/>
    <property type="match status" value="1"/>
</dbReference>
<keyword evidence="5" id="KW-0809">Transit peptide</keyword>
<dbReference type="HOGENOM" id="CLU_047598_1_0_1"/>
<reference evidence="8" key="1">
    <citation type="journal article" date="2011" name="Nat. Commun.">
        <title>Effector diversification within compartments of the Leptosphaeria maculans genome affected by Repeat-Induced Point mutations.</title>
        <authorList>
            <person name="Rouxel T."/>
            <person name="Grandaubert J."/>
            <person name="Hane J.K."/>
            <person name="Hoede C."/>
            <person name="van de Wouw A.P."/>
            <person name="Couloux A."/>
            <person name="Dominguez V."/>
            <person name="Anthouard V."/>
            <person name="Bally P."/>
            <person name="Bourras S."/>
            <person name="Cozijnsen A.J."/>
            <person name="Ciuffetti L.M."/>
            <person name="Degrave A."/>
            <person name="Dilmaghani A."/>
            <person name="Duret L."/>
            <person name="Fudal I."/>
            <person name="Goodwin S.B."/>
            <person name="Gout L."/>
            <person name="Glaser N."/>
            <person name="Linglin J."/>
            <person name="Kema G.H.J."/>
            <person name="Lapalu N."/>
            <person name="Lawrence C.B."/>
            <person name="May K."/>
            <person name="Meyer M."/>
            <person name="Ollivier B."/>
            <person name="Poulain J."/>
            <person name="Schoch C.L."/>
            <person name="Simon A."/>
            <person name="Spatafora J.W."/>
            <person name="Stachowiak A."/>
            <person name="Turgeon B.G."/>
            <person name="Tyler B.M."/>
            <person name="Vincent D."/>
            <person name="Weissenbach J."/>
            <person name="Amselem J."/>
            <person name="Quesneville H."/>
            <person name="Oliver R.P."/>
            <person name="Wincker P."/>
            <person name="Balesdent M.-H."/>
            <person name="Howlett B.J."/>
        </authorList>
    </citation>
    <scope>NUCLEOTIDE SEQUENCE [LARGE SCALE GENOMIC DNA]</scope>
    <source>
        <strain evidence="8">JN3 / isolate v23.1.3 / race Av1-4-5-6-7-8</strain>
    </source>
</reference>
<dbReference type="InterPro" id="IPR010487">
    <property type="entry name" value="NGRN/Rrg9"/>
</dbReference>
<evidence type="ECO:0000313" key="7">
    <source>
        <dbReference type="EMBL" id="CBX93105.1"/>
    </source>
</evidence>
<comment type="similarity">
    <text evidence="3">Belongs to the RRG9 family.</text>
</comment>
<dbReference type="Pfam" id="PF06413">
    <property type="entry name" value="Neugrin"/>
    <property type="match status" value="1"/>
</dbReference>
<accession>E4ZP80</accession>
<comment type="function">
    <text evidence="1">Required for respiratory activity and maintenance and expression of the mitochondrial genome.</text>
</comment>
<dbReference type="STRING" id="985895.E4ZP80"/>
<evidence type="ECO:0000256" key="5">
    <source>
        <dbReference type="ARBA" id="ARBA00022946"/>
    </source>
</evidence>
<evidence type="ECO:0000256" key="3">
    <source>
        <dbReference type="ARBA" id="ARBA00010895"/>
    </source>
</evidence>
<evidence type="ECO:0000256" key="4">
    <source>
        <dbReference type="ARBA" id="ARBA00013566"/>
    </source>
</evidence>